<comment type="similarity">
    <text evidence="3">Belongs to the methyl-accepting chemotaxis (MCP) protein family.</text>
</comment>
<dbReference type="GO" id="GO:0007165">
    <property type="term" value="P:signal transduction"/>
    <property type="evidence" value="ECO:0007669"/>
    <property type="project" value="UniProtKB-KW"/>
</dbReference>
<proteinExistence type="inferred from homology"/>
<dbReference type="GO" id="GO:0005886">
    <property type="term" value="C:plasma membrane"/>
    <property type="evidence" value="ECO:0007669"/>
    <property type="project" value="TreeGrafter"/>
</dbReference>
<organism evidence="7 8">
    <name type="scientific">Herbaspirillum rubrisubalbicans Os34</name>
    <dbReference type="NCBI Taxonomy" id="1235827"/>
    <lineage>
        <taxon>Bacteria</taxon>
        <taxon>Pseudomonadati</taxon>
        <taxon>Pseudomonadota</taxon>
        <taxon>Betaproteobacteria</taxon>
        <taxon>Burkholderiales</taxon>
        <taxon>Oxalobacteraceae</taxon>
        <taxon>Herbaspirillum</taxon>
    </lineage>
</organism>
<gene>
    <name evidence="7" type="ORF">C798_17625</name>
</gene>
<comment type="subcellular location">
    <subcellularLocation>
        <location evidence="1">Membrane</location>
    </subcellularLocation>
</comment>
<keyword evidence="4" id="KW-0807">Transducer</keyword>
<dbReference type="Gene3D" id="1.10.287.950">
    <property type="entry name" value="Methyl-accepting chemotaxis protein"/>
    <property type="match status" value="1"/>
</dbReference>
<keyword evidence="5" id="KW-0472">Membrane</keyword>
<dbReference type="InterPro" id="IPR051310">
    <property type="entry name" value="MCP_chemotaxis"/>
</dbReference>
<keyword evidence="2" id="KW-0488">Methylation</keyword>
<dbReference type="CDD" id="cd11386">
    <property type="entry name" value="MCP_signal"/>
    <property type="match status" value="1"/>
</dbReference>
<dbReference type="EMBL" id="CP008956">
    <property type="protein sequence ID" value="QJQ01986.1"/>
    <property type="molecule type" value="Genomic_DNA"/>
</dbReference>
<dbReference type="PANTHER" id="PTHR43531:SF14">
    <property type="entry name" value="METHYL-ACCEPTING CHEMOTAXIS PROTEIN I-RELATED"/>
    <property type="match status" value="1"/>
</dbReference>
<evidence type="ECO:0000313" key="7">
    <source>
        <dbReference type="EMBL" id="QJQ01986.1"/>
    </source>
</evidence>
<dbReference type="Pfam" id="PF12729">
    <property type="entry name" value="4HB_MCP_1"/>
    <property type="match status" value="1"/>
</dbReference>
<evidence type="ECO:0000259" key="6">
    <source>
        <dbReference type="PROSITE" id="PS50111"/>
    </source>
</evidence>
<evidence type="ECO:0000313" key="8">
    <source>
        <dbReference type="Proteomes" id="UP000501648"/>
    </source>
</evidence>
<dbReference type="InterPro" id="IPR047347">
    <property type="entry name" value="YvaQ-like_sensor"/>
</dbReference>
<dbReference type="Proteomes" id="UP000501648">
    <property type="component" value="Chromosome"/>
</dbReference>
<dbReference type="RefSeq" id="WP_017451636.1">
    <property type="nucleotide sequence ID" value="NZ_CP008956.1"/>
</dbReference>
<dbReference type="PROSITE" id="PS50111">
    <property type="entry name" value="CHEMOTAXIS_TRANSDUC_2"/>
    <property type="match status" value="1"/>
</dbReference>
<evidence type="ECO:0000256" key="5">
    <source>
        <dbReference type="SAM" id="Phobius"/>
    </source>
</evidence>
<dbReference type="PANTHER" id="PTHR43531">
    <property type="entry name" value="PROTEIN ICFG"/>
    <property type="match status" value="1"/>
</dbReference>
<accession>A0A6M3ZTW1</accession>
<evidence type="ECO:0000256" key="4">
    <source>
        <dbReference type="PROSITE-ProRule" id="PRU00284"/>
    </source>
</evidence>
<dbReference type="FunFam" id="1.10.287.950:FF:000001">
    <property type="entry name" value="Methyl-accepting chemotaxis sensory transducer"/>
    <property type="match status" value="1"/>
</dbReference>
<feature type="domain" description="Methyl-accepting transducer" evidence="6">
    <location>
        <begin position="272"/>
        <end position="501"/>
    </location>
</feature>
<dbReference type="Pfam" id="PF00015">
    <property type="entry name" value="MCPsignal"/>
    <property type="match status" value="1"/>
</dbReference>
<reference evidence="7 8" key="1">
    <citation type="journal article" date="2012" name="J. Bacteriol.">
        <title>Genome sequence of the pathogenic Herbaspirillum seropedicae strain Os34, isolated from rice roots.</title>
        <authorList>
            <person name="Ye W."/>
            <person name="Ye S."/>
            <person name="Liu J."/>
            <person name="Chang S."/>
            <person name="Chen M."/>
            <person name="Zhu B."/>
            <person name="Guo L."/>
            <person name="An Q."/>
        </authorList>
    </citation>
    <scope>NUCLEOTIDE SEQUENCE [LARGE SCALE GENOMIC DNA]</scope>
    <source>
        <strain evidence="7 8">Os34</strain>
    </source>
</reference>
<dbReference type="GO" id="GO:0006935">
    <property type="term" value="P:chemotaxis"/>
    <property type="evidence" value="ECO:0007669"/>
    <property type="project" value="InterPro"/>
</dbReference>
<dbReference type="InterPro" id="IPR004090">
    <property type="entry name" value="Chemotax_Me-accpt_rcpt"/>
</dbReference>
<protein>
    <submittedName>
        <fullName evidence="7">Chemotaxis protein</fullName>
    </submittedName>
</protein>
<evidence type="ECO:0000256" key="3">
    <source>
        <dbReference type="ARBA" id="ARBA00029447"/>
    </source>
</evidence>
<dbReference type="InterPro" id="IPR024478">
    <property type="entry name" value="HlyB_4HB_MCP"/>
</dbReference>
<keyword evidence="5" id="KW-0812">Transmembrane</keyword>
<name>A0A6M3ZTW1_9BURK</name>
<dbReference type="GO" id="GO:0004888">
    <property type="term" value="F:transmembrane signaling receptor activity"/>
    <property type="evidence" value="ECO:0007669"/>
    <property type="project" value="InterPro"/>
</dbReference>
<evidence type="ECO:0000256" key="1">
    <source>
        <dbReference type="ARBA" id="ARBA00004370"/>
    </source>
</evidence>
<dbReference type="InterPro" id="IPR004089">
    <property type="entry name" value="MCPsignal_dom"/>
</dbReference>
<dbReference type="SMART" id="SM00283">
    <property type="entry name" value="MA"/>
    <property type="match status" value="1"/>
</dbReference>
<feature type="transmembrane region" description="Helical" evidence="5">
    <location>
        <begin position="191"/>
        <end position="210"/>
    </location>
</feature>
<dbReference type="CDD" id="cd19411">
    <property type="entry name" value="MCP2201-like_sensor"/>
    <property type="match status" value="1"/>
</dbReference>
<sequence>MNFRNTKVATQLMLGFSILILFMAALGGNALYQMGNINQQLIEVQTNWMPSVTTAQTMLAEMRAVNLAQYRALTANDAQRMQDAKTRIASALGRYSKAAEQYRHLVSTPEEQKAFDELQDLLARYKQIGDQLLQRVEQGQEVEAANIMKDTLYPVRTAMEAKIQQIISINQQGAARAAEEGQASYVHSHGIIIAFTLAAAVAGLVIALLISRRLTRQLGGEPGQAMWLSGQIAAGNLAARLELKSHDTSSLMRSLMIMRDQLSGLVGQIKHASSSIHVAAHEIAQGNIDLSQRTEEQAASLEETASSMEQLTSTVQQNANNAREASGMASAGAEVAHRGEAEIAQVVTTMREMSVSSHQMSDIISVIEGISFQTNILALNAAVEAARAGENGRGFAVVATEVRALAQRSAAAAKEIKDLIENSVNRIQSGTRLVEAAGGTIAEILQSSSRTTTLMKEIAAASEEQSAGIGQVNTAIVQMDQVTQQNAALVEQAAAAAQSMMQQAQALTEAVSVFTLEEAALATLPGMAASALPAPARQAGGMVRPALN</sequence>
<keyword evidence="5" id="KW-1133">Transmembrane helix</keyword>
<dbReference type="PRINTS" id="PR00260">
    <property type="entry name" value="CHEMTRNSDUCR"/>
</dbReference>
<evidence type="ECO:0000256" key="2">
    <source>
        <dbReference type="ARBA" id="ARBA00022481"/>
    </source>
</evidence>
<dbReference type="SUPFAM" id="SSF58104">
    <property type="entry name" value="Methyl-accepting chemotaxis protein (MCP) signaling domain"/>
    <property type="match status" value="1"/>
</dbReference>
<dbReference type="AlphaFoldDB" id="A0A6M3ZTW1"/>
<feature type="transmembrane region" description="Helical" evidence="5">
    <location>
        <begin position="12"/>
        <end position="32"/>
    </location>
</feature>